<feature type="transmembrane region" description="Helical" evidence="1">
    <location>
        <begin position="45"/>
        <end position="64"/>
    </location>
</feature>
<name>A0A8S5P129_9CAUD</name>
<evidence type="ECO:0000313" key="2">
    <source>
        <dbReference type="EMBL" id="DAE00682.1"/>
    </source>
</evidence>
<proteinExistence type="predicted"/>
<protein>
    <submittedName>
        <fullName evidence="2">Uncharacterized protein</fullName>
    </submittedName>
</protein>
<organism evidence="2">
    <name type="scientific">Myoviridae sp. ct8Uw4</name>
    <dbReference type="NCBI Taxonomy" id="2825040"/>
    <lineage>
        <taxon>Viruses</taxon>
        <taxon>Duplodnaviria</taxon>
        <taxon>Heunggongvirae</taxon>
        <taxon>Uroviricota</taxon>
        <taxon>Caudoviricetes</taxon>
    </lineage>
</organism>
<accession>A0A8S5P129</accession>
<dbReference type="EMBL" id="BK015307">
    <property type="protein sequence ID" value="DAE00682.1"/>
    <property type="molecule type" value="Genomic_DNA"/>
</dbReference>
<keyword evidence="1" id="KW-0472">Membrane</keyword>
<sequence>MIEIRSKNFVAYNASESVLESIIKDVFTGLMLSFCVYISHWSASVFWTFISGVMFLSYLGIKLGRLMRDKQTKFETWSEFKAWIDKQAELENHLAGNVQIVKGNGNVQAGGDVWKDKQ</sequence>
<keyword evidence="1" id="KW-1133">Transmembrane helix</keyword>
<evidence type="ECO:0000256" key="1">
    <source>
        <dbReference type="SAM" id="Phobius"/>
    </source>
</evidence>
<reference evidence="2" key="1">
    <citation type="journal article" date="2021" name="Proc. Natl. Acad. Sci. U.S.A.">
        <title>A Catalog of Tens of Thousands of Viruses from Human Metagenomes Reveals Hidden Associations with Chronic Diseases.</title>
        <authorList>
            <person name="Tisza M.J."/>
            <person name="Buck C.B."/>
        </authorList>
    </citation>
    <scope>NUCLEOTIDE SEQUENCE</scope>
    <source>
        <strain evidence="2">Ct8Uw4</strain>
    </source>
</reference>
<keyword evidence="1" id="KW-0812">Transmembrane</keyword>